<keyword evidence="1" id="KW-0812">Transmembrane</keyword>
<accession>A0ABP9V6R0</accession>
<keyword evidence="3" id="KW-1185">Reference proteome</keyword>
<organism evidence="2 3">
    <name type="scientific">Rubritalea halochordaticola</name>
    <dbReference type="NCBI Taxonomy" id="714537"/>
    <lineage>
        <taxon>Bacteria</taxon>
        <taxon>Pseudomonadati</taxon>
        <taxon>Verrucomicrobiota</taxon>
        <taxon>Verrucomicrobiia</taxon>
        <taxon>Verrucomicrobiales</taxon>
        <taxon>Rubritaleaceae</taxon>
        <taxon>Rubritalea</taxon>
    </lineage>
</organism>
<protein>
    <submittedName>
        <fullName evidence="2">Uncharacterized protein</fullName>
    </submittedName>
</protein>
<feature type="transmembrane region" description="Helical" evidence="1">
    <location>
        <begin position="33"/>
        <end position="55"/>
    </location>
</feature>
<sequence>MNKFVYTVLVIGVVTLHPWMSWDSMLVMMAYNFEYYCLLSLLLLLVALDVVKFFIKWKSAKPKR</sequence>
<reference evidence="2 3" key="1">
    <citation type="submission" date="2024-02" db="EMBL/GenBank/DDBJ databases">
        <title>Rubritalea halochordaticola NBRC 107102.</title>
        <authorList>
            <person name="Ichikawa N."/>
            <person name="Katano-Makiyama Y."/>
            <person name="Hidaka K."/>
        </authorList>
    </citation>
    <scope>NUCLEOTIDE SEQUENCE [LARGE SCALE GENOMIC DNA]</scope>
    <source>
        <strain evidence="2 3">NBRC 107102</strain>
    </source>
</reference>
<dbReference type="Proteomes" id="UP001424741">
    <property type="component" value="Unassembled WGS sequence"/>
</dbReference>
<keyword evidence="1" id="KW-1133">Transmembrane helix</keyword>
<evidence type="ECO:0000313" key="3">
    <source>
        <dbReference type="Proteomes" id="UP001424741"/>
    </source>
</evidence>
<dbReference type="EMBL" id="BAABRL010000013">
    <property type="protein sequence ID" value="GAA5497224.1"/>
    <property type="molecule type" value="Genomic_DNA"/>
</dbReference>
<comment type="caution">
    <text evidence="2">The sequence shown here is derived from an EMBL/GenBank/DDBJ whole genome shotgun (WGS) entry which is preliminary data.</text>
</comment>
<feature type="transmembrane region" description="Helical" evidence="1">
    <location>
        <begin position="5"/>
        <end position="21"/>
    </location>
</feature>
<proteinExistence type="predicted"/>
<gene>
    <name evidence="2" type="ORF">Rhal01_03417</name>
</gene>
<name>A0ABP9V6R0_9BACT</name>
<keyword evidence="1" id="KW-0472">Membrane</keyword>
<dbReference type="RefSeq" id="WP_346189758.1">
    <property type="nucleotide sequence ID" value="NZ_BAABRL010000013.1"/>
</dbReference>
<evidence type="ECO:0000256" key="1">
    <source>
        <dbReference type="SAM" id="Phobius"/>
    </source>
</evidence>
<evidence type="ECO:0000313" key="2">
    <source>
        <dbReference type="EMBL" id="GAA5497224.1"/>
    </source>
</evidence>